<evidence type="ECO:0000313" key="2">
    <source>
        <dbReference type="EMBL" id="CBY15878.1"/>
    </source>
</evidence>
<dbReference type="OrthoDB" id="206708at2759"/>
<sequence length="249" mass="28352">PEANGPEGPGVARNSAAKISNGEYFALQDVDDEMHSDRMALQFKALEELRKNGEEDTRVLTSHGPTIAMPTWFFHRSVYERQGGLSEIGRGFPEDQLFLLRHIYEFSGIIKRVSAPLVLYRFHEECMSLGVSEKSIWTMRLDYLEKHYLSRWKSFTIWSAGKQGRRLFRDLATASQEKVIAFCDVDEKKIETCIKETTKRPKPKIPIIHFSQAVPPLVIALKTDLHEGGLEKNIDSLGLLEGVDYVHFG</sequence>
<feature type="non-terminal residue" evidence="2">
    <location>
        <position position="1"/>
    </location>
</feature>
<dbReference type="PANTHER" id="PTHR22916">
    <property type="entry name" value="GLYCOSYLTRANSFERASE"/>
    <property type="match status" value="1"/>
</dbReference>
<dbReference type="Proteomes" id="UP000001307">
    <property type="component" value="Unassembled WGS sequence"/>
</dbReference>
<dbReference type="Gene3D" id="3.90.550.10">
    <property type="entry name" value="Spore Coat Polysaccharide Biosynthesis Protein SpsA, Chain A"/>
    <property type="match status" value="1"/>
</dbReference>
<dbReference type="InParanoid" id="E4Y1Y4"/>
<dbReference type="PANTHER" id="PTHR22916:SF3">
    <property type="entry name" value="UDP-GLCNAC:BETAGAL BETA-1,3-N-ACETYLGLUCOSAMINYLTRANSFERASE-LIKE PROTEIN 1"/>
    <property type="match status" value="1"/>
</dbReference>
<dbReference type="EMBL" id="FN653716">
    <property type="protein sequence ID" value="CBY15878.1"/>
    <property type="molecule type" value="Genomic_DNA"/>
</dbReference>
<dbReference type="SUPFAM" id="SSF53448">
    <property type="entry name" value="Nucleotide-diphospho-sugar transferases"/>
    <property type="match status" value="1"/>
</dbReference>
<name>E4Y1Y4_OIKDI</name>
<dbReference type="FunCoup" id="E4Y1Y4">
    <property type="interactions" value="84"/>
</dbReference>
<dbReference type="GO" id="GO:0016758">
    <property type="term" value="F:hexosyltransferase activity"/>
    <property type="evidence" value="ECO:0007669"/>
    <property type="project" value="UniProtKB-ARBA"/>
</dbReference>
<dbReference type="InterPro" id="IPR001173">
    <property type="entry name" value="Glyco_trans_2-like"/>
</dbReference>
<dbReference type="Pfam" id="PF00535">
    <property type="entry name" value="Glycos_transf_2"/>
    <property type="match status" value="1"/>
</dbReference>
<keyword evidence="3" id="KW-1185">Reference proteome</keyword>
<evidence type="ECO:0000259" key="1">
    <source>
        <dbReference type="Pfam" id="PF00535"/>
    </source>
</evidence>
<dbReference type="InterPro" id="IPR029044">
    <property type="entry name" value="Nucleotide-diphossugar_trans"/>
</dbReference>
<proteinExistence type="predicted"/>
<feature type="domain" description="Glycosyltransferase 2-like" evidence="1">
    <location>
        <begin position="7"/>
        <end position="73"/>
    </location>
</feature>
<organism evidence="2">
    <name type="scientific">Oikopleura dioica</name>
    <name type="common">Tunicate</name>
    <dbReference type="NCBI Taxonomy" id="34765"/>
    <lineage>
        <taxon>Eukaryota</taxon>
        <taxon>Metazoa</taxon>
        <taxon>Chordata</taxon>
        <taxon>Tunicata</taxon>
        <taxon>Appendicularia</taxon>
        <taxon>Copelata</taxon>
        <taxon>Oikopleuridae</taxon>
        <taxon>Oikopleura</taxon>
    </lineage>
</organism>
<protein>
    <recommendedName>
        <fullName evidence="1">Glycosyltransferase 2-like domain-containing protein</fullName>
    </recommendedName>
</protein>
<dbReference type="AlphaFoldDB" id="E4Y1Y4"/>
<reference evidence="2" key="1">
    <citation type="journal article" date="2010" name="Science">
        <title>Plasticity of animal genome architecture unmasked by rapid evolution of a pelagic tunicate.</title>
        <authorList>
            <person name="Denoeud F."/>
            <person name="Henriet S."/>
            <person name="Mungpakdee S."/>
            <person name="Aury J.M."/>
            <person name="Da Silva C."/>
            <person name="Brinkmann H."/>
            <person name="Mikhaleva J."/>
            <person name="Olsen L.C."/>
            <person name="Jubin C."/>
            <person name="Canestro C."/>
            <person name="Bouquet J.M."/>
            <person name="Danks G."/>
            <person name="Poulain J."/>
            <person name="Campsteijn C."/>
            <person name="Adamski M."/>
            <person name="Cross I."/>
            <person name="Yadetie F."/>
            <person name="Muffato M."/>
            <person name="Louis A."/>
            <person name="Butcher S."/>
            <person name="Tsagkogeorga G."/>
            <person name="Konrad A."/>
            <person name="Singh S."/>
            <person name="Jensen M.F."/>
            <person name="Cong E.H."/>
            <person name="Eikeseth-Otteraa H."/>
            <person name="Noel B."/>
            <person name="Anthouard V."/>
            <person name="Porcel B.M."/>
            <person name="Kachouri-Lafond R."/>
            <person name="Nishino A."/>
            <person name="Ugolini M."/>
            <person name="Chourrout P."/>
            <person name="Nishida H."/>
            <person name="Aasland R."/>
            <person name="Huzurbazar S."/>
            <person name="Westhof E."/>
            <person name="Delsuc F."/>
            <person name="Lehrach H."/>
            <person name="Reinhardt R."/>
            <person name="Weissenbach J."/>
            <person name="Roy S.W."/>
            <person name="Artiguenave F."/>
            <person name="Postlethwait J.H."/>
            <person name="Manak J.R."/>
            <person name="Thompson E.M."/>
            <person name="Jaillon O."/>
            <person name="Du Pasquier L."/>
            <person name="Boudinot P."/>
            <person name="Liberles D.A."/>
            <person name="Volff J.N."/>
            <person name="Philippe H."/>
            <person name="Lenhard B."/>
            <person name="Roest Crollius H."/>
            <person name="Wincker P."/>
            <person name="Chourrout D."/>
        </authorList>
    </citation>
    <scope>NUCLEOTIDE SEQUENCE [LARGE SCALE GENOMIC DNA]</scope>
</reference>
<gene>
    <name evidence="2" type="ORF">GSOID_T00016163001</name>
</gene>
<accession>E4Y1Y4</accession>
<evidence type="ECO:0000313" key="3">
    <source>
        <dbReference type="Proteomes" id="UP000001307"/>
    </source>
</evidence>